<evidence type="ECO:0000256" key="4">
    <source>
        <dbReference type="RuleBase" id="RU000384"/>
    </source>
</evidence>
<sequence>MQKKVEELLEEAIIYSLPSWTHNKEVLTKVLEAHPNIQFVSVVAVDLGGNDTDEKIPVSLFLEDMEEFLSVGVQTDGSSVMLQGIATLNNAKVDLIPDLDVNWFVDYNYDHLYEGNGLPIGTLRIPAFLEHDGKRVDSRSVLKRTADYFAVQVQKLLKKHPHLLKELNIDSPDEVAEVALTTATELEFWVKTPEDYADEEKLSTSQMLKEQYWKRTKGSVRTALEETIMLMDKYGFVPEMGHKEVGGITAKIGVTGKLNHVMEQLEIDWKYSTALQCADNELFIRELIEEIFENHGLEVTFLAKPIEGVAGSGKHTHMGAGLKLKNGKYINLFAPKDMHASYINSIGWGALMGLLKNYEVVNPFVTSTNDAFNRLKPGFEAPICIVGSVGHTPETPSRNRTVLVGLVRDTNNSLATRFELRAPNPTTNAYLCIAASYQAMLDGIEAAAESKMDDHQLQAEFSKKAGEEKLYLEKDRAYRSEEDVFEDFTEEERNHLFAKPPATVWENLKGLENYPDKKKVLFEGEVFSEEIVNSYRISILDQWVKELTGRIIVDNMALVRNCKKLHGADNVTDLDVVNWEKMNALRNYLMKDSLERKSLFTQIREAVEDKDFDLVSNLQLEMMEKVSCLKQLYVIYRRNLLEEVNGYYEHYRM</sequence>
<evidence type="ECO:0000256" key="3">
    <source>
        <dbReference type="PROSITE-ProRule" id="PRU01331"/>
    </source>
</evidence>
<comment type="similarity">
    <text evidence="1 3 4">Belongs to the glutamine synthetase family.</text>
</comment>
<evidence type="ECO:0000313" key="7">
    <source>
        <dbReference type="Proteomes" id="UP000035704"/>
    </source>
</evidence>
<gene>
    <name evidence="6" type="primary">glnA1</name>
    <name evidence="6" type="ORF">CACET_c06570</name>
</gene>
<dbReference type="GO" id="GO:0016020">
    <property type="term" value="C:membrane"/>
    <property type="evidence" value="ECO:0007669"/>
    <property type="project" value="TreeGrafter"/>
</dbReference>
<evidence type="ECO:0000256" key="2">
    <source>
        <dbReference type="ARBA" id="ARBA00012937"/>
    </source>
</evidence>
<keyword evidence="6" id="KW-0436">Ligase</keyword>
<dbReference type="SMART" id="SM01230">
    <property type="entry name" value="Gln-synt_C"/>
    <property type="match status" value="1"/>
</dbReference>
<dbReference type="PANTHER" id="PTHR43407:SF1">
    <property type="entry name" value="LENGSIN"/>
    <property type="match status" value="1"/>
</dbReference>
<dbReference type="EC" id="6.3.1.2" evidence="2"/>
<keyword evidence="7" id="KW-1185">Reference proteome</keyword>
<dbReference type="PANTHER" id="PTHR43407">
    <property type="entry name" value="GLUTAMINE SYNTHETASE"/>
    <property type="match status" value="1"/>
</dbReference>
<dbReference type="STRING" id="84022.CACET_c06570"/>
<organism evidence="6 7">
    <name type="scientific">Clostridium aceticum</name>
    <dbReference type="NCBI Taxonomy" id="84022"/>
    <lineage>
        <taxon>Bacteria</taxon>
        <taxon>Bacillati</taxon>
        <taxon>Bacillota</taxon>
        <taxon>Clostridia</taxon>
        <taxon>Eubacteriales</taxon>
        <taxon>Clostridiaceae</taxon>
        <taxon>Clostridium</taxon>
    </lineage>
</organism>
<evidence type="ECO:0000259" key="5">
    <source>
        <dbReference type="PROSITE" id="PS51987"/>
    </source>
</evidence>
<feature type="domain" description="GS catalytic" evidence="5">
    <location>
        <begin position="138"/>
        <end position="562"/>
    </location>
</feature>
<dbReference type="EMBL" id="CP009687">
    <property type="protein sequence ID" value="AKL94167.1"/>
    <property type="molecule type" value="Genomic_DNA"/>
</dbReference>
<dbReference type="InterPro" id="IPR008146">
    <property type="entry name" value="Gln_synth_cat_dom"/>
</dbReference>
<dbReference type="KEGG" id="cace:CACET_c06570"/>
<dbReference type="SUPFAM" id="SSF55931">
    <property type="entry name" value="Glutamine synthetase/guanido kinase"/>
    <property type="match status" value="1"/>
</dbReference>
<dbReference type="Pfam" id="PF00120">
    <property type="entry name" value="Gln-synt_C"/>
    <property type="match status" value="1"/>
</dbReference>
<dbReference type="GO" id="GO:0006542">
    <property type="term" value="P:glutamine biosynthetic process"/>
    <property type="evidence" value="ECO:0007669"/>
    <property type="project" value="TreeGrafter"/>
</dbReference>
<evidence type="ECO:0000256" key="1">
    <source>
        <dbReference type="ARBA" id="ARBA00009897"/>
    </source>
</evidence>
<dbReference type="GO" id="GO:0005737">
    <property type="term" value="C:cytoplasm"/>
    <property type="evidence" value="ECO:0007669"/>
    <property type="project" value="TreeGrafter"/>
</dbReference>
<name>A0A0D8IDV1_9CLOT</name>
<protein>
    <recommendedName>
        <fullName evidence="2">glutamine synthetase</fullName>
        <ecNumber evidence="2">6.3.1.2</ecNumber>
    </recommendedName>
</protein>
<dbReference type="OrthoDB" id="9807095at2"/>
<reference evidence="6 7" key="1">
    <citation type="submission" date="2014-10" db="EMBL/GenBank/DDBJ databases">
        <title>Genome sequence of Clostridium aceticum DSM 1496.</title>
        <authorList>
            <person name="Poehlein A."/>
            <person name="Schiel-Bengelsdorf B."/>
            <person name="Gottschalk G."/>
            <person name="Duerre P."/>
            <person name="Daniel R."/>
        </authorList>
    </citation>
    <scope>NUCLEOTIDE SEQUENCE [LARGE SCALE GENOMIC DNA]</scope>
    <source>
        <strain evidence="6 7">DSM 1496</strain>
    </source>
</reference>
<dbReference type="Proteomes" id="UP000035704">
    <property type="component" value="Chromosome"/>
</dbReference>
<dbReference type="GO" id="GO:0019740">
    <property type="term" value="P:nitrogen utilization"/>
    <property type="evidence" value="ECO:0007669"/>
    <property type="project" value="TreeGrafter"/>
</dbReference>
<dbReference type="PATRIC" id="fig|84022.5.peg.1431"/>
<dbReference type="InterPro" id="IPR014746">
    <property type="entry name" value="Gln_synth/guanido_kin_cat_dom"/>
</dbReference>
<dbReference type="GO" id="GO:0004356">
    <property type="term" value="F:glutamine synthetase activity"/>
    <property type="evidence" value="ECO:0007669"/>
    <property type="project" value="UniProtKB-EC"/>
</dbReference>
<dbReference type="PROSITE" id="PS51987">
    <property type="entry name" value="GS_CATALYTIC"/>
    <property type="match status" value="1"/>
</dbReference>
<dbReference type="Gene3D" id="3.30.590.10">
    <property type="entry name" value="Glutamine synthetase/guanido kinase, catalytic domain"/>
    <property type="match status" value="1"/>
</dbReference>
<proteinExistence type="inferred from homology"/>
<dbReference type="AlphaFoldDB" id="A0A0D8IDV1"/>
<accession>A0A0D8IDV1</accession>
<dbReference type="RefSeq" id="WP_044823000.1">
    <property type="nucleotide sequence ID" value="NZ_CP009687.1"/>
</dbReference>
<evidence type="ECO:0000313" key="6">
    <source>
        <dbReference type="EMBL" id="AKL94167.1"/>
    </source>
</evidence>